<comment type="caution">
    <text evidence="1">The sequence shown here is derived from an EMBL/GenBank/DDBJ whole genome shotgun (WGS) entry which is preliminary data.</text>
</comment>
<accession>A0A420EDV0</accession>
<dbReference type="RefSeq" id="WP_120354931.1">
    <property type="nucleotide sequence ID" value="NZ_RAQO01000005.1"/>
</dbReference>
<organism evidence="1 2">
    <name type="scientific">Alginatibacterium sediminis</name>
    <dbReference type="NCBI Taxonomy" id="2164068"/>
    <lineage>
        <taxon>Bacteria</taxon>
        <taxon>Pseudomonadati</taxon>
        <taxon>Pseudomonadota</taxon>
        <taxon>Gammaproteobacteria</taxon>
        <taxon>Alteromonadales</taxon>
        <taxon>Alteromonadaceae</taxon>
        <taxon>Alginatibacterium</taxon>
    </lineage>
</organism>
<dbReference type="Proteomes" id="UP000286482">
    <property type="component" value="Unassembled WGS sequence"/>
</dbReference>
<dbReference type="EMBL" id="RAQO01000005">
    <property type="protein sequence ID" value="RKF18851.1"/>
    <property type="molecule type" value="Genomic_DNA"/>
</dbReference>
<proteinExistence type="predicted"/>
<name>A0A420EDV0_9ALTE</name>
<evidence type="ECO:0000313" key="1">
    <source>
        <dbReference type="EMBL" id="RKF18851.1"/>
    </source>
</evidence>
<reference evidence="1 2" key="1">
    <citation type="submission" date="2018-09" db="EMBL/GenBank/DDBJ databases">
        <authorList>
            <person name="Wang Z."/>
        </authorList>
    </citation>
    <scope>NUCLEOTIDE SEQUENCE [LARGE SCALE GENOMIC DNA]</scope>
    <source>
        <strain evidence="1 2">ALS 81</strain>
    </source>
</reference>
<protein>
    <submittedName>
        <fullName evidence="1">DUF2390 domain-containing protein</fullName>
    </submittedName>
</protein>
<dbReference type="AlphaFoldDB" id="A0A420EDV0"/>
<keyword evidence="2" id="KW-1185">Reference proteome</keyword>
<gene>
    <name evidence="1" type="ORF">DBZ36_10710</name>
</gene>
<dbReference type="Pfam" id="PF09523">
    <property type="entry name" value="DUF2390"/>
    <property type="match status" value="1"/>
</dbReference>
<evidence type="ECO:0000313" key="2">
    <source>
        <dbReference type="Proteomes" id="UP000286482"/>
    </source>
</evidence>
<dbReference type="InterPro" id="IPR012659">
    <property type="entry name" value="CHP02444"/>
</dbReference>
<sequence>MLTHALLEQHCVALWDYCAQLYQIDAIREACLVAQNRSELNVNLILFLCFARTNSIDVNLERLKNDIAVSQKQVSAHRNQRKQQKSMLPQNDYQLLCQHELELERRQQSLLLLSTIEVNKAENNEDLIRADRELERYLFEYPQLYRQLQVY</sequence>
<dbReference type="OrthoDB" id="5795846at2"/>